<dbReference type="GO" id="GO:0005737">
    <property type="term" value="C:cytoplasm"/>
    <property type="evidence" value="ECO:0007669"/>
    <property type="project" value="UniProtKB-SubCell"/>
</dbReference>
<comment type="function">
    <text evidence="12">Transposase-derived protein that may have nuclease activity. Does not have transposase activity.</text>
</comment>
<dbReference type="GO" id="GO:0005634">
    <property type="term" value="C:nucleus"/>
    <property type="evidence" value="ECO:0007669"/>
    <property type="project" value="UniProtKB-SubCell"/>
</dbReference>
<comment type="similarity">
    <text evidence="4">Belongs to the HARBI1 family.</text>
</comment>
<keyword evidence="6" id="KW-0963">Cytoplasm</keyword>
<proteinExistence type="inferred from homology"/>
<evidence type="ECO:0000256" key="1">
    <source>
        <dbReference type="ARBA" id="ARBA00001968"/>
    </source>
</evidence>
<dbReference type="PANTHER" id="PTHR22930:SF286">
    <property type="entry name" value="NUCLEASE HARBI1"/>
    <property type="match status" value="1"/>
</dbReference>
<dbReference type="InterPro" id="IPR027806">
    <property type="entry name" value="HARBI1_dom"/>
</dbReference>
<keyword evidence="15" id="KW-1185">Reference proteome</keyword>
<evidence type="ECO:0000256" key="5">
    <source>
        <dbReference type="ARBA" id="ARBA00015519"/>
    </source>
</evidence>
<evidence type="ECO:0000313" key="15">
    <source>
        <dbReference type="Proteomes" id="UP001286313"/>
    </source>
</evidence>
<dbReference type="InterPro" id="IPR045249">
    <property type="entry name" value="HARBI1-like"/>
</dbReference>
<protein>
    <recommendedName>
        <fullName evidence="5">Putative nuclease HARBI1</fullName>
    </recommendedName>
    <alternativeName>
        <fullName evidence="11">Harbinger transposase-derived nuclease</fullName>
    </alternativeName>
</protein>
<dbReference type="Proteomes" id="UP001286313">
    <property type="component" value="Unassembled WGS sequence"/>
</dbReference>
<reference evidence="14" key="1">
    <citation type="submission" date="2023-10" db="EMBL/GenBank/DDBJ databases">
        <title>Genome assemblies of two species of porcelain crab, Petrolisthes cinctipes and Petrolisthes manimaculis (Anomura: Porcellanidae).</title>
        <authorList>
            <person name="Angst P."/>
        </authorList>
    </citation>
    <scope>NUCLEOTIDE SEQUENCE</scope>
    <source>
        <strain evidence="14">PB745_01</strain>
        <tissue evidence="14">Gill</tissue>
    </source>
</reference>
<evidence type="ECO:0000256" key="7">
    <source>
        <dbReference type="ARBA" id="ARBA00022722"/>
    </source>
</evidence>
<accession>A0AAE1FCI3</accession>
<organism evidence="14 15">
    <name type="scientific">Petrolisthes cinctipes</name>
    <name type="common">Flat porcelain crab</name>
    <dbReference type="NCBI Taxonomy" id="88211"/>
    <lineage>
        <taxon>Eukaryota</taxon>
        <taxon>Metazoa</taxon>
        <taxon>Ecdysozoa</taxon>
        <taxon>Arthropoda</taxon>
        <taxon>Crustacea</taxon>
        <taxon>Multicrustacea</taxon>
        <taxon>Malacostraca</taxon>
        <taxon>Eumalacostraca</taxon>
        <taxon>Eucarida</taxon>
        <taxon>Decapoda</taxon>
        <taxon>Pleocyemata</taxon>
        <taxon>Anomura</taxon>
        <taxon>Galatheoidea</taxon>
        <taxon>Porcellanidae</taxon>
        <taxon>Petrolisthes</taxon>
    </lineage>
</organism>
<dbReference type="EMBL" id="JAWQEG010002554">
    <property type="protein sequence ID" value="KAK3871186.1"/>
    <property type="molecule type" value="Genomic_DNA"/>
</dbReference>
<evidence type="ECO:0000256" key="4">
    <source>
        <dbReference type="ARBA" id="ARBA00006958"/>
    </source>
</evidence>
<evidence type="ECO:0000256" key="8">
    <source>
        <dbReference type="ARBA" id="ARBA00022723"/>
    </source>
</evidence>
<evidence type="ECO:0000256" key="11">
    <source>
        <dbReference type="ARBA" id="ARBA00030126"/>
    </source>
</evidence>
<dbReference type="PRINTS" id="PR02086">
    <property type="entry name" value="PUTNUCHARBI1"/>
</dbReference>
<sequence length="347" mass="39470">MAQQQPQPRRVRTFRPRRNVLDELGDTELIKRYRLDRAGIMYVTEMLRGALESPTSRTMAISPEMKVVITLRYLATGKMQLCNGDDLGPSQPSVSRVIAQTVELLASPAIATRFIKFPRTRQEIQRRQNEFMAISNFPGIVETIDGTHIRIVAPKEYEEEYVNRKNYHSINTQIVFDAKYKILDVVANWPGSTHDARILRHSGLMRAFENNVIPAGCHVLGDSAYPCKRWLLTPYLHPLPGAQEAYNRAHKRTRCVVERGIGQLKRRFHVLHGEVRVSPQKTCKIILACAVLHNICKDRNIQLPEENYVVENPADDVEDGGGNEAAPAGVPNDGLRYRDYFVNLRFG</sequence>
<dbReference type="GO" id="GO:0004518">
    <property type="term" value="F:nuclease activity"/>
    <property type="evidence" value="ECO:0007669"/>
    <property type="project" value="UniProtKB-KW"/>
</dbReference>
<evidence type="ECO:0000256" key="12">
    <source>
        <dbReference type="ARBA" id="ARBA00045850"/>
    </source>
</evidence>
<evidence type="ECO:0000256" key="9">
    <source>
        <dbReference type="ARBA" id="ARBA00022801"/>
    </source>
</evidence>
<dbReference type="InterPro" id="IPR026103">
    <property type="entry name" value="HARBI1_animal"/>
</dbReference>
<evidence type="ECO:0000259" key="13">
    <source>
        <dbReference type="Pfam" id="PF13359"/>
    </source>
</evidence>
<comment type="caution">
    <text evidence="14">The sequence shown here is derived from an EMBL/GenBank/DDBJ whole genome shotgun (WGS) entry which is preliminary data.</text>
</comment>
<keyword evidence="8" id="KW-0479">Metal-binding</keyword>
<feature type="domain" description="DDE Tnp4" evidence="13">
    <location>
        <begin position="144"/>
        <end position="294"/>
    </location>
</feature>
<name>A0AAE1FCI3_PETCI</name>
<dbReference type="GO" id="GO:0016787">
    <property type="term" value="F:hydrolase activity"/>
    <property type="evidence" value="ECO:0007669"/>
    <property type="project" value="UniProtKB-KW"/>
</dbReference>
<evidence type="ECO:0000256" key="2">
    <source>
        <dbReference type="ARBA" id="ARBA00004123"/>
    </source>
</evidence>
<comment type="cofactor">
    <cofactor evidence="1">
        <name>a divalent metal cation</name>
        <dbReference type="ChEBI" id="CHEBI:60240"/>
    </cofactor>
</comment>
<dbReference type="Pfam" id="PF13359">
    <property type="entry name" value="DDE_Tnp_4"/>
    <property type="match status" value="1"/>
</dbReference>
<dbReference type="PANTHER" id="PTHR22930">
    <property type="match status" value="1"/>
</dbReference>
<comment type="subcellular location">
    <subcellularLocation>
        <location evidence="3">Cytoplasm</location>
    </subcellularLocation>
    <subcellularLocation>
        <location evidence="2">Nucleus</location>
    </subcellularLocation>
</comment>
<dbReference type="GO" id="GO:0046872">
    <property type="term" value="F:metal ion binding"/>
    <property type="evidence" value="ECO:0007669"/>
    <property type="project" value="UniProtKB-KW"/>
</dbReference>
<evidence type="ECO:0000256" key="10">
    <source>
        <dbReference type="ARBA" id="ARBA00023242"/>
    </source>
</evidence>
<gene>
    <name evidence="14" type="ORF">Pcinc_023662</name>
</gene>
<evidence type="ECO:0000313" key="14">
    <source>
        <dbReference type="EMBL" id="KAK3871186.1"/>
    </source>
</evidence>
<dbReference type="AlphaFoldDB" id="A0AAE1FCI3"/>
<keyword evidence="10" id="KW-0539">Nucleus</keyword>
<keyword evidence="7" id="KW-0540">Nuclease</keyword>
<keyword evidence="9" id="KW-0378">Hydrolase</keyword>
<evidence type="ECO:0000256" key="6">
    <source>
        <dbReference type="ARBA" id="ARBA00022490"/>
    </source>
</evidence>
<evidence type="ECO:0000256" key="3">
    <source>
        <dbReference type="ARBA" id="ARBA00004496"/>
    </source>
</evidence>